<keyword evidence="1" id="KW-0812">Transmembrane</keyword>
<evidence type="ECO:0000256" key="1">
    <source>
        <dbReference type="SAM" id="Phobius"/>
    </source>
</evidence>
<dbReference type="Proteomes" id="UP000051952">
    <property type="component" value="Unassembled WGS sequence"/>
</dbReference>
<feature type="chain" id="PRO_5006621855" evidence="2">
    <location>
        <begin position="18"/>
        <end position="210"/>
    </location>
</feature>
<keyword evidence="4" id="KW-1185">Reference proteome</keyword>
<feature type="non-terminal residue" evidence="3">
    <location>
        <position position="1"/>
    </location>
</feature>
<organism evidence="3 4">
    <name type="scientific">Bodo saltans</name>
    <name type="common">Flagellated protozoan</name>
    <dbReference type="NCBI Taxonomy" id="75058"/>
    <lineage>
        <taxon>Eukaryota</taxon>
        <taxon>Discoba</taxon>
        <taxon>Euglenozoa</taxon>
        <taxon>Kinetoplastea</taxon>
        <taxon>Metakinetoplastina</taxon>
        <taxon>Eubodonida</taxon>
        <taxon>Bodonidae</taxon>
        <taxon>Bodo</taxon>
    </lineage>
</organism>
<keyword evidence="2" id="KW-0732">Signal</keyword>
<dbReference type="EMBL" id="CYKH01000889">
    <property type="protein sequence ID" value="CUG59304.1"/>
    <property type="molecule type" value="Genomic_DNA"/>
</dbReference>
<dbReference type="AlphaFoldDB" id="A0A0S4J1P5"/>
<reference evidence="4" key="1">
    <citation type="submission" date="2015-09" db="EMBL/GenBank/DDBJ databases">
        <authorList>
            <consortium name="Pathogen Informatics"/>
        </authorList>
    </citation>
    <scope>NUCLEOTIDE SEQUENCE [LARGE SCALE GENOMIC DNA]</scope>
    <source>
        <strain evidence="4">Lake Konstanz</strain>
    </source>
</reference>
<feature type="non-terminal residue" evidence="3">
    <location>
        <position position="210"/>
    </location>
</feature>
<dbReference type="VEuPathDB" id="TriTrypDB:BSAL_81815"/>
<protein>
    <submittedName>
        <fullName evidence="3">Membrane-associated protein, putative</fullName>
    </submittedName>
</protein>
<feature type="transmembrane region" description="Helical" evidence="1">
    <location>
        <begin position="66"/>
        <end position="84"/>
    </location>
</feature>
<name>A0A0S4J1P5_BODSA</name>
<feature type="transmembrane region" description="Helical" evidence="1">
    <location>
        <begin position="6"/>
        <end position="34"/>
    </location>
</feature>
<evidence type="ECO:0000313" key="4">
    <source>
        <dbReference type="Proteomes" id="UP000051952"/>
    </source>
</evidence>
<sequence length="210" mass="23146">HSVLLFWIFVVIHVALGELSVHSLVVFVAILLFFVVSRVSVTHLSVSLLLFFVVVIFSFFVTQLSVTTLSVLMFCVVLIFLFFGGSQVVNRAVPLSLFFVVARQRGLRTQWGFGGEYGRREGEKPQSPPRLASLVFWDLVPFLPTVGVTAEIPTTASSATAPSSTSSAAPAAALAKSLCETRKWHYATVMFAKPLCETQKWHFATVMFAK</sequence>
<proteinExistence type="predicted"/>
<accession>A0A0S4J1P5</accession>
<feature type="transmembrane region" description="Helical" evidence="1">
    <location>
        <begin position="41"/>
        <end position="60"/>
    </location>
</feature>
<feature type="signal peptide" evidence="2">
    <location>
        <begin position="1"/>
        <end position="17"/>
    </location>
</feature>
<evidence type="ECO:0000256" key="2">
    <source>
        <dbReference type="SAM" id="SignalP"/>
    </source>
</evidence>
<evidence type="ECO:0000313" key="3">
    <source>
        <dbReference type="EMBL" id="CUG59304.1"/>
    </source>
</evidence>
<gene>
    <name evidence="3" type="ORF">BSAL_81815</name>
</gene>
<keyword evidence="1" id="KW-1133">Transmembrane helix</keyword>
<keyword evidence="1" id="KW-0472">Membrane</keyword>